<name>A0A1C6U156_9ACTN</name>
<gene>
    <name evidence="2" type="ORF">GA0070617_0685</name>
</gene>
<dbReference type="PROSITE" id="PS51318">
    <property type="entry name" value="TAT"/>
    <property type="match status" value="1"/>
</dbReference>
<organism evidence="2 3">
    <name type="scientific">Micromonospora yangpuensis</name>
    <dbReference type="NCBI Taxonomy" id="683228"/>
    <lineage>
        <taxon>Bacteria</taxon>
        <taxon>Bacillati</taxon>
        <taxon>Actinomycetota</taxon>
        <taxon>Actinomycetes</taxon>
        <taxon>Micromonosporales</taxon>
        <taxon>Micromonosporaceae</taxon>
        <taxon>Micromonospora</taxon>
    </lineage>
</organism>
<dbReference type="Gene3D" id="3.90.76.10">
    <property type="entry name" value="Dipeptide-binding Protein, Domain 1"/>
    <property type="match status" value="1"/>
</dbReference>
<dbReference type="Pfam" id="PF00496">
    <property type="entry name" value="SBP_bac_5"/>
    <property type="match status" value="1"/>
</dbReference>
<dbReference type="RefSeq" id="WP_091433833.1">
    <property type="nucleotide sequence ID" value="NZ_BMMJ01000006.1"/>
</dbReference>
<dbReference type="Proteomes" id="UP000198937">
    <property type="component" value="Unassembled WGS sequence"/>
</dbReference>
<accession>A0A1C6U156</accession>
<dbReference type="InterPro" id="IPR030678">
    <property type="entry name" value="Peptide/Ni-bd"/>
</dbReference>
<protein>
    <submittedName>
        <fullName evidence="2">Peptide/nickel transport system substrate-binding protein</fullName>
    </submittedName>
</protein>
<dbReference type="InterPro" id="IPR006311">
    <property type="entry name" value="TAT_signal"/>
</dbReference>
<sequence length="520" mass="56682">MYPSTTHLPALSRRALLGGAVALSTAALTGCGGDEPAPDAAGTPRRGGRLRAAFAGGGANETLDPHLANLFVEASRAKAMFDKLADYGPDVSIRPRLASGWEPNGDLTRWRVSLREATFHNGQPVRSADVLHSYARITDPKRAFRARASLALLDLPNSRAVDDRTIEFALTRPFAEFPNLLAAFGAYVVPAGADSFAQPVGSGPFRFDSFQPGRSLLLRRFDGYWDGAPYLDELEYVLANEESARINALLGGQVEYAHDITPTTARTYQRDDRVTITRMPNSTMQGFTMKVDRPPFDNRDLREAMFLLTDRQQLVETVLSGSGQVGNDLFGKGYQYYADDIAQRTPDLDRARFLIDRAGARGLTVKLDTAAVASGFVEAASGLAEQAGKVGLTVVPTTGNKDTYWRDILTDGVLACYRSGAMPIETHISQRLLTDSTTNATRWTRPDFDALYARAVSSPDEATRRQTYGQMQRMLHAEGGFLIWGFADFLVAAAPQVGGVSADAPANTLDWARFDKVWLG</sequence>
<dbReference type="Gene3D" id="3.10.105.10">
    <property type="entry name" value="Dipeptide-binding Protein, Domain 3"/>
    <property type="match status" value="1"/>
</dbReference>
<dbReference type="OrthoDB" id="9046151at2"/>
<feature type="domain" description="Solute-binding protein family 5" evidence="1">
    <location>
        <begin position="93"/>
        <end position="422"/>
    </location>
</feature>
<dbReference type="PANTHER" id="PTHR30290:SF65">
    <property type="entry name" value="MONOACYL PHOSPHATIDYLINOSITOL TETRAMANNOSIDE-BINDING PROTEIN LPQW-RELATED"/>
    <property type="match status" value="1"/>
</dbReference>
<evidence type="ECO:0000259" key="1">
    <source>
        <dbReference type="Pfam" id="PF00496"/>
    </source>
</evidence>
<dbReference type="InterPro" id="IPR039424">
    <property type="entry name" value="SBP_5"/>
</dbReference>
<evidence type="ECO:0000313" key="2">
    <source>
        <dbReference type="EMBL" id="SCL47784.1"/>
    </source>
</evidence>
<dbReference type="GO" id="GO:1904680">
    <property type="term" value="F:peptide transmembrane transporter activity"/>
    <property type="evidence" value="ECO:0007669"/>
    <property type="project" value="TreeGrafter"/>
</dbReference>
<reference evidence="3" key="1">
    <citation type="submission" date="2016-06" db="EMBL/GenBank/DDBJ databases">
        <authorList>
            <person name="Varghese N."/>
            <person name="Submissions Spin"/>
        </authorList>
    </citation>
    <scope>NUCLEOTIDE SEQUENCE [LARGE SCALE GENOMIC DNA]</scope>
    <source>
        <strain evidence="3">DSM 45577</strain>
    </source>
</reference>
<dbReference type="SUPFAM" id="SSF53850">
    <property type="entry name" value="Periplasmic binding protein-like II"/>
    <property type="match status" value="1"/>
</dbReference>
<dbReference type="CDD" id="cd08503">
    <property type="entry name" value="PBP2_NikA_DppA_OppA_like_17"/>
    <property type="match status" value="1"/>
</dbReference>
<dbReference type="EMBL" id="FMIA01000002">
    <property type="protein sequence ID" value="SCL47784.1"/>
    <property type="molecule type" value="Genomic_DNA"/>
</dbReference>
<evidence type="ECO:0000313" key="3">
    <source>
        <dbReference type="Proteomes" id="UP000198937"/>
    </source>
</evidence>
<dbReference type="GO" id="GO:0015833">
    <property type="term" value="P:peptide transport"/>
    <property type="evidence" value="ECO:0007669"/>
    <property type="project" value="TreeGrafter"/>
</dbReference>
<dbReference type="InterPro" id="IPR000914">
    <property type="entry name" value="SBP_5_dom"/>
</dbReference>
<proteinExistence type="predicted"/>
<dbReference type="GO" id="GO:0043190">
    <property type="term" value="C:ATP-binding cassette (ABC) transporter complex"/>
    <property type="evidence" value="ECO:0007669"/>
    <property type="project" value="InterPro"/>
</dbReference>
<dbReference type="AlphaFoldDB" id="A0A1C6U156"/>
<dbReference type="STRING" id="683228.GA0070617_0685"/>
<dbReference type="GO" id="GO:0042597">
    <property type="term" value="C:periplasmic space"/>
    <property type="evidence" value="ECO:0007669"/>
    <property type="project" value="UniProtKB-ARBA"/>
</dbReference>
<dbReference type="PANTHER" id="PTHR30290">
    <property type="entry name" value="PERIPLASMIC BINDING COMPONENT OF ABC TRANSPORTER"/>
    <property type="match status" value="1"/>
</dbReference>
<dbReference type="Gene3D" id="3.40.190.10">
    <property type="entry name" value="Periplasmic binding protein-like II"/>
    <property type="match status" value="1"/>
</dbReference>
<dbReference type="PIRSF" id="PIRSF002741">
    <property type="entry name" value="MppA"/>
    <property type="match status" value="1"/>
</dbReference>
<keyword evidence="3" id="KW-1185">Reference proteome</keyword>